<feature type="transmembrane region" description="Helical" evidence="2">
    <location>
        <begin position="471"/>
        <end position="492"/>
    </location>
</feature>
<feature type="compositionally biased region" description="Basic and acidic residues" evidence="1">
    <location>
        <begin position="1114"/>
        <end position="1127"/>
    </location>
</feature>
<dbReference type="Proteomes" id="UP000005408">
    <property type="component" value="Unassembled WGS sequence"/>
</dbReference>
<accession>A0A8W8K715</accession>
<dbReference type="PANTHER" id="PTHR47773:SF1">
    <property type="entry name" value="C2H2-TYPE DOMAIN-CONTAINING PROTEIN"/>
    <property type="match status" value="1"/>
</dbReference>
<keyword evidence="2" id="KW-0812">Transmembrane</keyword>
<feature type="region of interest" description="Disordered" evidence="1">
    <location>
        <begin position="688"/>
        <end position="736"/>
    </location>
</feature>
<keyword evidence="2" id="KW-1133">Transmembrane helix</keyword>
<feature type="compositionally biased region" description="Polar residues" evidence="1">
    <location>
        <begin position="635"/>
        <end position="645"/>
    </location>
</feature>
<name>A0A8W8K715_MAGGI</name>
<evidence type="ECO:0000256" key="3">
    <source>
        <dbReference type="SAM" id="SignalP"/>
    </source>
</evidence>
<dbReference type="Pfam" id="PF20499">
    <property type="entry name" value="DUF6729"/>
    <property type="match status" value="1"/>
</dbReference>
<feature type="compositionally biased region" description="Polar residues" evidence="1">
    <location>
        <begin position="258"/>
        <end position="282"/>
    </location>
</feature>
<feature type="domain" description="DUF6729" evidence="4">
    <location>
        <begin position="778"/>
        <end position="813"/>
    </location>
</feature>
<reference evidence="5" key="1">
    <citation type="submission" date="2022-08" db="UniProtKB">
        <authorList>
            <consortium name="EnsemblMetazoa"/>
        </authorList>
    </citation>
    <scope>IDENTIFICATION</scope>
    <source>
        <strain evidence="5">05x7-T-G4-1.051#20</strain>
    </source>
</reference>
<feature type="region of interest" description="Disordered" evidence="1">
    <location>
        <begin position="258"/>
        <end position="385"/>
    </location>
</feature>
<dbReference type="InterPro" id="IPR046616">
    <property type="entry name" value="DUF6729"/>
</dbReference>
<feature type="region of interest" description="Disordered" evidence="1">
    <location>
        <begin position="627"/>
        <end position="649"/>
    </location>
</feature>
<feature type="chain" id="PRO_5036498725" description="DUF6729 domain-containing protein" evidence="3">
    <location>
        <begin position="22"/>
        <end position="1572"/>
    </location>
</feature>
<keyword evidence="2" id="KW-0472">Membrane</keyword>
<evidence type="ECO:0000259" key="4">
    <source>
        <dbReference type="Pfam" id="PF20499"/>
    </source>
</evidence>
<evidence type="ECO:0000313" key="5">
    <source>
        <dbReference type="EnsemblMetazoa" id="G21931.2:cds"/>
    </source>
</evidence>
<feature type="compositionally biased region" description="Basic and acidic residues" evidence="1">
    <location>
        <begin position="1186"/>
        <end position="1201"/>
    </location>
</feature>
<feature type="compositionally biased region" description="Polar residues" evidence="1">
    <location>
        <begin position="314"/>
        <end position="325"/>
    </location>
</feature>
<dbReference type="PANTHER" id="PTHR47773">
    <property type="entry name" value="SI:DKEY-9I5.2-RELATED"/>
    <property type="match status" value="1"/>
</dbReference>
<proteinExistence type="predicted"/>
<dbReference type="EnsemblMetazoa" id="G21931.2">
    <property type="protein sequence ID" value="G21931.2:cds"/>
    <property type="gene ID" value="G21931"/>
</dbReference>
<feature type="compositionally biased region" description="Polar residues" evidence="1">
    <location>
        <begin position="721"/>
        <end position="732"/>
    </location>
</feature>
<feature type="signal peptide" evidence="3">
    <location>
        <begin position="1"/>
        <end position="21"/>
    </location>
</feature>
<feature type="compositionally biased region" description="Basic and acidic residues" evidence="1">
    <location>
        <begin position="374"/>
        <end position="384"/>
    </location>
</feature>
<keyword evidence="6" id="KW-1185">Reference proteome</keyword>
<sequence length="1572" mass="176822">MGGLNLHLFLLYGCFLNVTSFLKTGTSPYSPNIALRTCMRAAGYYRLLPDKINRDKFSTSMQKWCSVQERVLPCVQNSIENNSLRSPSDWFFSMTFDFEMAKRTSIAMCKKLKKFRRKLKCINSASLRRARRCVKTLTLPLRQTLTALYMQNKTDSYDARRLACIISAATATCYKEKMRSCRSYLRDYIGAYHVIFGGKCLSVLPVTSGEFVNDSIIMPRQADKNWITIVQSLLKEVGIDFLPKSVISEIQSTTITSLQETQSNTNRPMAPMTTSDDVSNESMFAPENDASIMSREYDTEMTTKSSDSKRNKNKGTGRSGNTTNELESKENGTETDSVVFESEENVYSQESNFTSIILPTEETNMTSETSDNSESDHVNNKSDDVSSDISQEMTTLIFDQNRAYTFSSSSTESPLNKSRTRVSASSVSDRCPRYFDLVYAKYNGINLLISGTCSLFSHRCMKRRFTANHHLIPALLHCLIFWIFITTFFPVMSSLVPTFQRLPSGILSLSDSAAARAVKTEHRERNRAESESVIRIKTQAERSVNALGGDVKNVKHLLGQHTIQFGQFRGMTFKWLLENAPGWVAFLIARDETSGETQGVGNRWLNKMALRRYVYLFEESKELVRMKREEKQRRTPGNQKPSSETRTLDVHVDDSELIACLEEVEGKAGKESSYILVFIRIPKPTPNLASAVRRKSSTSTSTSDSGSSRPTSSTSAAMVGRNQQQESSSSTAPELDSLALPSGWKKTLPEVDHQWISETFFHAGKRGPEFDFSRVSKLCCSNCHKKVISWSEGVLNQLDNATRSRFPCILTSKDFKTSAERGFFAPIQFSEPPPAAAVPRHRWFMKVYQIDVLNRVDYIKAHMTSQFGTVLKMDSTKKITNKLAGKGRKTAMWATNIGNEHGQVLMSVLTVGEGSGLKQMLDGLVTRYRNAGVPPPKALYVDRDCCGASSVHKYLEAWPFLHIRLDIWHFMRRFPYGCTTDKHQLCARGSTSLESFHLHMNRFIPGTLAKDINFQVFLLDGLFRWNSDRKSSAVVDVKEDAPMTYSGPLKNSVNKLANEVLGRGIFDDYKPPGKYTGELIGIEYLYSQTGEGVTDYREAVRILADDADVEEENPEHSEADEGFHEQQEEMLDPTLPVELSVDPVELGVDPVTPTCTSTSASPALLNIPSVAEYRQMMAQSDPVEVPTHHYEAETDKSKDADSGDDTVGPDNVPGYSRVLALADFLVTFKDKAAMTSAEVQKLKDLWSALSEYDRKRTVFPQRFSTAPLGRFCSKRKKVAPGVESIEKVILGPNQGPAQWPNCNRYTEATVEKLLQIYPSDRRRKGEAVLTKWSLILDAYHTIRKTILNNHRAMSVTDIQLPLLNRKTLQQWFNEKSKAEEKKILMQGLALPTPKMTVAKAPEALPKPTSLPAGSTDPFSFHDPPSTIGMAKLKSRPKKTPKAPIPAVAPVLPCPTPSCDPVMSFQLVTTTEGTALLIPNIPHSTKQYQKRKQELEEQGRPKRKYVRTSTVIRCSKCGEDMKPPDHSQYMGYRYCARKDNIPFQEWRDNLQKAGVARKKKTQHCRICENVQIH</sequence>
<protein>
    <recommendedName>
        <fullName evidence="4">DUF6729 domain-containing protein</fullName>
    </recommendedName>
</protein>
<feature type="region of interest" description="Disordered" evidence="1">
    <location>
        <begin position="1108"/>
        <end position="1128"/>
    </location>
</feature>
<organism evidence="5 6">
    <name type="scientific">Magallana gigas</name>
    <name type="common">Pacific oyster</name>
    <name type="synonym">Crassostrea gigas</name>
    <dbReference type="NCBI Taxonomy" id="29159"/>
    <lineage>
        <taxon>Eukaryota</taxon>
        <taxon>Metazoa</taxon>
        <taxon>Spiralia</taxon>
        <taxon>Lophotrochozoa</taxon>
        <taxon>Mollusca</taxon>
        <taxon>Bivalvia</taxon>
        <taxon>Autobranchia</taxon>
        <taxon>Pteriomorphia</taxon>
        <taxon>Ostreida</taxon>
        <taxon>Ostreoidea</taxon>
        <taxon>Ostreidae</taxon>
        <taxon>Magallana</taxon>
    </lineage>
</organism>
<evidence type="ECO:0000256" key="1">
    <source>
        <dbReference type="SAM" id="MobiDB-lite"/>
    </source>
</evidence>
<feature type="region of interest" description="Disordered" evidence="1">
    <location>
        <begin position="1180"/>
        <end position="1212"/>
    </location>
</feature>
<feature type="compositionally biased region" description="Low complexity" evidence="1">
    <location>
        <begin position="697"/>
        <end position="715"/>
    </location>
</feature>
<evidence type="ECO:0000256" key="2">
    <source>
        <dbReference type="SAM" id="Phobius"/>
    </source>
</evidence>
<feature type="compositionally biased region" description="Polar residues" evidence="1">
    <location>
        <begin position="345"/>
        <end position="372"/>
    </location>
</feature>
<keyword evidence="3" id="KW-0732">Signal</keyword>
<evidence type="ECO:0000313" key="6">
    <source>
        <dbReference type="Proteomes" id="UP000005408"/>
    </source>
</evidence>